<reference evidence="2 3" key="1">
    <citation type="submission" date="2019-02" db="EMBL/GenBank/DDBJ databases">
        <title>Deep-cultivation of Planctomycetes and their phenomic and genomic characterization uncovers novel biology.</title>
        <authorList>
            <person name="Wiegand S."/>
            <person name="Jogler M."/>
            <person name="Boedeker C."/>
            <person name="Pinto D."/>
            <person name="Vollmers J."/>
            <person name="Rivas-Marin E."/>
            <person name="Kohn T."/>
            <person name="Peeters S.H."/>
            <person name="Heuer A."/>
            <person name="Rast P."/>
            <person name="Oberbeckmann S."/>
            <person name="Bunk B."/>
            <person name="Jeske O."/>
            <person name="Meyerdierks A."/>
            <person name="Storesund J.E."/>
            <person name="Kallscheuer N."/>
            <person name="Luecker S."/>
            <person name="Lage O.M."/>
            <person name="Pohl T."/>
            <person name="Merkel B.J."/>
            <person name="Hornburger P."/>
            <person name="Mueller R.-W."/>
            <person name="Bruemmer F."/>
            <person name="Labrenz M."/>
            <person name="Spormann A.M."/>
            <person name="Op Den Camp H."/>
            <person name="Overmann J."/>
            <person name="Amann R."/>
            <person name="Jetten M.S.M."/>
            <person name="Mascher T."/>
            <person name="Medema M.H."/>
            <person name="Devos D.P."/>
            <person name="Kaster A.-K."/>
            <person name="Ovreas L."/>
            <person name="Rohde M."/>
            <person name="Galperin M.Y."/>
            <person name="Jogler C."/>
        </authorList>
    </citation>
    <scope>NUCLEOTIDE SEQUENCE [LARGE SCALE GENOMIC DNA]</scope>
    <source>
        <strain evidence="2 3">Poly59</strain>
    </source>
</reference>
<evidence type="ECO:0000313" key="2">
    <source>
        <dbReference type="EMBL" id="TWU48453.1"/>
    </source>
</evidence>
<feature type="compositionally biased region" description="Polar residues" evidence="1">
    <location>
        <begin position="1"/>
        <end position="13"/>
    </location>
</feature>
<comment type="caution">
    <text evidence="2">The sequence shown here is derived from an EMBL/GenBank/DDBJ whole genome shotgun (WGS) entry which is preliminary data.</text>
</comment>
<name>A0A5C6EF93_9BACT</name>
<proteinExistence type="predicted"/>
<sequence length="65" mass="6610">MNLTLAPVSQTRPTVEAKPASSVSAPAKSAPTKPALADVVAAIIGDAGSNSLKYVLRSNTHHDGE</sequence>
<accession>A0A5C6EF93</accession>
<dbReference type="EMBL" id="SJPX01000005">
    <property type="protein sequence ID" value="TWU48453.1"/>
    <property type="molecule type" value="Genomic_DNA"/>
</dbReference>
<evidence type="ECO:0000313" key="3">
    <source>
        <dbReference type="Proteomes" id="UP000317977"/>
    </source>
</evidence>
<dbReference type="Proteomes" id="UP000317977">
    <property type="component" value="Unassembled WGS sequence"/>
</dbReference>
<feature type="compositionally biased region" description="Low complexity" evidence="1">
    <location>
        <begin position="17"/>
        <end position="33"/>
    </location>
</feature>
<dbReference type="AlphaFoldDB" id="A0A5C6EF93"/>
<dbReference type="RefSeq" id="WP_146536815.1">
    <property type="nucleotide sequence ID" value="NZ_SJPX01000005.1"/>
</dbReference>
<keyword evidence="3" id="KW-1185">Reference proteome</keyword>
<organism evidence="2 3">
    <name type="scientific">Rubripirellula reticaptiva</name>
    <dbReference type="NCBI Taxonomy" id="2528013"/>
    <lineage>
        <taxon>Bacteria</taxon>
        <taxon>Pseudomonadati</taxon>
        <taxon>Planctomycetota</taxon>
        <taxon>Planctomycetia</taxon>
        <taxon>Pirellulales</taxon>
        <taxon>Pirellulaceae</taxon>
        <taxon>Rubripirellula</taxon>
    </lineage>
</organism>
<gene>
    <name evidence="2" type="ORF">Poly59_53010</name>
</gene>
<evidence type="ECO:0000256" key="1">
    <source>
        <dbReference type="SAM" id="MobiDB-lite"/>
    </source>
</evidence>
<feature type="region of interest" description="Disordered" evidence="1">
    <location>
        <begin position="1"/>
        <end position="33"/>
    </location>
</feature>
<protein>
    <submittedName>
        <fullName evidence="2">Uncharacterized protein</fullName>
    </submittedName>
</protein>